<evidence type="ECO:0000313" key="8">
    <source>
        <dbReference type="EMBL" id="MFB9886001.1"/>
    </source>
</evidence>
<dbReference type="Gene3D" id="3.40.50.2300">
    <property type="match status" value="1"/>
</dbReference>
<dbReference type="InterPro" id="IPR001867">
    <property type="entry name" value="OmpR/PhoB-type_DNA-bd"/>
</dbReference>
<dbReference type="InterPro" id="IPR036388">
    <property type="entry name" value="WH-like_DNA-bd_sf"/>
</dbReference>
<gene>
    <name evidence="8" type="ORF">ACFFLH_06240</name>
</gene>
<dbReference type="PANTHER" id="PTHR48111">
    <property type="entry name" value="REGULATOR OF RPOS"/>
    <property type="match status" value="1"/>
</dbReference>
<evidence type="ECO:0000256" key="4">
    <source>
        <dbReference type="PROSITE-ProRule" id="PRU00169"/>
    </source>
</evidence>
<feature type="modified residue" description="4-aspartylphosphate" evidence="4">
    <location>
        <position position="51"/>
    </location>
</feature>
<dbReference type="InterPro" id="IPR001789">
    <property type="entry name" value="Sig_transdc_resp-reg_receiver"/>
</dbReference>
<dbReference type="Pfam" id="PF00486">
    <property type="entry name" value="Trans_reg_C"/>
    <property type="match status" value="1"/>
</dbReference>
<dbReference type="Gene3D" id="6.10.250.690">
    <property type="match status" value="1"/>
</dbReference>
<dbReference type="SUPFAM" id="SSF52172">
    <property type="entry name" value="CheY-like"/>
    <property type="match status" value="1"/>
</dbReference>
<keyword evidence="1" id="KW-0805">Transcription regulation</keyword>
<dbReference type="CDD" id="cd00383">
    <property type="entry name" value="trans_reg_C"/>
    <property type="match status" value="1"/>
</dbReference>
<evidence type="ECO:0000256" key="3">
    <source>
        <dbReference type="ARBA" id="ARBA00023163"/>
    </source>
</evidence>
<reference evidence="8 9" key="1">
    <citation type="submission" date="2024-09" db="EMBL/GenBank/DDBJ databases">
        <authorList>
            <person name="Sun Q."/>
            <person name="Mori K."/>
        </authorList>
    </citation>
    <scope>NUCLEOTIDE SEQUENCE [LARGE SCALE GENOMIC DNA]</scope>
    <source>
        <strain evidence="8 9">ATCC 51285</strain>
    </source>
</reference>
<dbReference type="PROSITE" id="PS51755">
    <property type="entry name" value="OMPR_PHOB"/>
    <property type="match status" value="1"/>
</dbReference>
<dbReference type="InterPro" id="IPR039420">
    <property type="entry name" value="WalR-like"/>
</dbReference>
<dbReference type="Gene3D" id="1.10.10.10">
    <property type="entry name" value="Winged helix-like DNA-binding domain superfamily/Winged helix DNA-binding domain"/>
    <property type="match status" value="1"/>
</dbReference>
<proteinExistence type="predicted"/>
<organism evidence="8 9">
    <name type="scientific">Balneatrix alpica</name>
    <dbReference type="NCBI Taxonomy" id="75684"/>
    <lineage>
        <taxon>Bacteria</taxon>
        <taxon>Pseudomonadati</taxon>
        <taxon>Pseudomonadota</taxon>
        <taxon>Gammaproteobacteria</taxon>
        <taxon>Oceanospirillales</taxon>
        <taxon>Balneatrichaceae</taxon>
        <taxon>Balneatrix</taxon>
    </lineage>
</organism>
<sequence length="222" mass="24758">MRILLVEDDQALAEQLSAALRQAAQRVDWVGKGEQARIALGLEGYEVVILDLGLPDMEGLQLLPLIQQLAQPPRVLILTARDELEQRVQGLDAGADDYLSKPFELDELLARLRALGRRQTGFTQAKVVQGGLSLDLAQLQASWQGQPLELSRREFMLLRALAERPGQVKTRASLEADLYGWGEEVESNALEVHIHHLRRKLGKERIRTLRGIGYSLELGDDG</sequence>
<name>A0ABV5Z9N4_9GAMM</name>
<evidence type="ECO:0000259" key="6">
    <source>
        <dbReference type="PROSITE" id="PS50110"/>
    </source>
</evidence>
<dbReference type="SMART" id="SM00448">
    <property type="entry name" value="REC"/>
    <property type="match status" value="1"/>
</dbReference>
<dbReference type="SMART" id="SM00862">
    <property type="entry name" value="Trans_reg_C"/>
    <property type="match status" value="1"/>
</dbReference>
<dbReference type="EMBL" id="JBHLZN010000002">
    <property type="protein sequence ID" value="MFB9886001.1"/>
    <property type="molecule type" value="Genomic_DNA"/>
</dbReference>
<keyword evidence="9" id="KW-1185">Reference proteome</keyword>
<evidence type="ECO:0000313" key="9">
    <source>
        <dbReference type="Proteomes" id="UP001589628"/>
    </source>
</evidence>
<dbReference type="Proteomes" id="UP001589628">
    <property type="component" value="Unassembled WGS sequence"/>
</dbReference>
<evidence type="ECO:0000256" key="2">
    <source>
        <dbReference type="ARBA" id="ARBA00023125"/>
    </source>
</evidence>
<protein>
    <submittedName>
        <fullName evidence="8">Response regulator</fullName>
    </submittedName>
</protein>
<feature type="domain" description="OmpR/PhoB-type" evidence="7">
    <location>
        <begin position="124"/>
        <end position="218"/>
    </location>
</feature>
<evidence type="ECO:0000256" key="5">
    <source>
        <dbReference type="PROSITE-ProRule" id="PRU01091"/>
    </source>
</evidence>
<keyword evidence="3" id="KW-0804">Transcription</keyword>
<evidence type="ECO:0000259" key="7">
    <source>
        <dbReference type="PROSITE" id="PS51755"/>
    </source>
</evidence>
<comment type="caution">
    <text evidence="8">The sequence shown here is derived from an EMBL/GenBank/DDBJ whole genome shotgun (WGS) entry which is preliminary data.</text>
</comment>
<dbReference type="Pfam" id="PF00072">
    <property type="entry name" value="Response_reg"/>
    <property type="match status" value="1"/>
</dbReference>
<evidence type="ECO:0000256" key="1">
    <source>
        <dbReference type="ARBA" id="ARBA00023015"/>
    </source>
</evidence>
<keyword evidence="4" id="KW-0597">Phosphoprotein</keyword>
<dbReference type="PROSITE" id="PS50110">
    <property type="entry name" value="RESPONSE_REGULATORY"/>
    <property type="match status" value="1"/>
</dbReference>
<feature type="domain" description="Response regulatory" evidence="6">
    <location>
        <begin position="2"/>
        <end position="116"/>
    </location>
</feature>
<dbReference type="PANTHER" id="PTHR48111:SF67">
    <property type="entry name" value="TRANSCRIPTIONAL REGULATORY PROTEIN TCTD"/>
    <property type="match status" value="1"/>
</dbReference>
<dbReference type="InterPro" id="IPR011006">
    <property type="entry name" value="CheY-like_superfamily"/>
</dbReference>
<keyword evidence="2 5" id="KW-0238">DNA-binding</keyword>
<accession>A0ABV5Z9N4</accession>
<dbReference type="RefSeq" id="WP_027311509.1">
    <property type="nucleotide sequence ID" value="NZ_JAUESS010000007.1"/>
</dbReference>
<feature type="DNA-binding region" description="OmpR/PhoB-type" evidence="5">
    <location>
        <begin position="124"/>
        <end position="218"/>
    </location>
</feature>